<evidence type="ECO:0000313" key="2">
    <source>
        <dbReference type="EMBL" id="NEV63065.1"/>
    </source>
</evidence>
<dbReference type="InterPro" id="IPR016152">
    <property type="entry name" value="PTrfase/Anion_transptr"/>
</dbReference>
<evidence type="ECO:0000313" key="3">
    <source>
        <dbReference type="Proteomes" id="UP000483379"/>
    </source>
</evidence>
<sequence>MFSPDLITETRIGCGVEIASKKRLLETLAELLANDHPRLQAETVFERLLERERLGSTGLGHGIALPHARLKDVSEVLGAFVQTVKGVDYDAADGEPVDLAFALLVPEEANEEHLQLLAHLASLFSSASVRARLREAASPSGLLDVLNTE</sequence>
<dbReference type="PROSITE" id="PS00372">
    <property type="entry name" value="PTS_EIIA_TYPE_2_HIS"/>
    <property type="match status" value="1"/>
</dbReference>
<name>A0A6M0K3Z3_9GAMM</name>
<feature type="domain" description="PTS EIIA type-2" evidence="1">
    <location>
        <begin position="5"/>
        <end position="149"/>
    </location>
</feature>
<gene>
    <name evidence="2" type="ORF">G3446_14410</name>
</gene>
<comment type="caution">
    <text evidence="2">The sequence shown here is derived from an EMBL/GenBank/DDBJ whole genome shotgun (WGS) entry which is preliminary data.</text>
</comment>
<dbReference type="PANTHER" id="PTHR47738">
    <property type="entry name" value="PTS SYSTEM FRUCTOSE-LIKE EIIA COMPONENT-RELATED"/>
    <property type="match status" value="1"/>
</dbReference>
<dbReference type="PANTHER" id="PTHR47738:SF1">
    <property type="entry name" value="NITROGEN REGULATORY PROTEIN"/>
    <property type="match status" value="1"/>
</dbReference>
<keyword evidence="3" id="KW-1185">Reference proteome</keyword>
<dbReference type="InterPro" id="IPR002178">
    <property type="entry name" value="PTS_EIIA_type-2_dom"/>
</dbReference>
<dbReference type="EMBL" id="JAAIJQ010000041">
    <property type="protein sequence ID" value="NEV63065.1"/>
    <property type="molecule type" value="Genomic_DNA"/>
</dbReference>
<proteinExistence type="predicted"/>
<dbReference type="InterPro" id="IPR051541">
    <property type="entry name" value="PTS_SugarTrans_NitroReg"/>
</dbReference>
<protein>
    <submittedName>
        <fullName evidence="2">PTS transporter subunit EIIA</fullName>
    </submittedName>
</protein>
<dbReference type="AlphaFoldDB" id="A0A6M0K3Z3"/>
<dbReference type="PROSITE" id="PS51094">
    <property type="entry name" value="PTS_EIIA_TYPE_2"/>
    <property type="match status" value="1"/>
</dbReference>
<dbReference type="Proteomes" id="UP000483379">
    <property type="component" value="Unassembled WGS sequence"/>
</dbReference>
<evidence type="ECO:0000259" key="1">
    <source>
        <dbReference type="PROSITE" id="PS51094"/>
    </source>
</evidence>
<dbReference type="RefSeq" id="WP_164453530.1">
    <property type="nucleotide sequence ID" value="NZ_JAAIJQ010000041.1"/>
</dbReference>
<organism evidence="2 3">
    <name type="scientific">Thiorhodococcus minor</name>
    <dbReference type="NCBI Taxonomy" id="57489"/>
    <lineage>
        <taxon>Bacteria</taxon>
        <taxon>Pseudomonadati</taxon>
        <taxon>Pseudomonadota</taxon>
        <taxon>Gammaproteobacteria</taxon>
        <taxon>Chromatiales</taxon>
        <taxon>Chromatiaceae</taxon>
        <taxon>Thiorhodococcus</taxon>
    </lineage>
</organism>
<dbReference type="GO" id="GO:0030295">
    <property type="term" value="F:protein kinase activator activity"/>
    <property type="evidence" value="ECO:0007669"/>
    <property type="project" value="TreeGrafter"/>
</dbReference>
<dbReference type="CDD" id="cd00211">
    <property type="entry name" value="PTS_IIA_fru"/>
    <property type="match status" value="1"/>
</dbReference>
<reference evidence="2 3" key="1">
    <citation type="submission" date="2020-02" db="EMBL/GenBank/DDBJ databases">
        <title>Genome sequences of Thiorhodococcus mannitoliphagus and Thiorhodococcus minor, purple sulfur photosynthetic bacteria in the gammaproteobacterial family, Chromatiaceae.</title>
        <authorList>
            <person name="Aviles F.A."/>
            <person name="Meyer T.E."/>
            <person name="Kyndt J.A."/>
        </authorList>
    </citation>
    <scope>NUCLEOTIDE SEQUENCE [LARGE SCALE GENOMIC DNA]</scope>
    <source>
        <strain evidence="2 3">DSM 11518</strain>
    </source>
</reference>
<dbReference type="SUPFAM" id="SSF55804">
    <property type="entry name" value="Phoshotransferase/anion transport protein"/>
    <property type="match status" value="1"/>
</dbReference>
<dbReference type="Gene3D" id="3.40.930.10">
    <property type="entry name" value="Mannitol-specific EII, Chain A"/>
    <property type="match status" value="1"/>
</dbReference>
<dbReference type="Pfam" id="PF00359">
    <property type="entry name" value="PTS_EIIA_2"/>
    <property type="match status" value="1"/>
</dbReference>
<accession>A0A6M0K3Z3</accession>